<dbReference type="AlphaFoldDB" id="A0A0W0S762"/>
<evidence type="ECO:0000313" key="1">
    <source>
        <dbReference type="EMBL" id="KTC78955.1"/>
    </source>
</evidence>
<dbReference type="PATRIC" id="fig|28084.5.peg.1053"/>
<evidence type="ECO:0000313" key="2">
    <source>
        <dbReference type="Proteomes" id="UP000054921"/>
    </source>
</evidence>
<reference evidence="1 2" key="1">
    <citation type="submission" date="2015-11" db="EMBL/GenBank/DDBJ databases">
        <title>Genomic analysis of 38 Legionella species identifies large and diverse effector repertoires.</title>
        <authorList>
            <person name="Burstein D."/>
            <person name="Amaro F."/>
            <person name="Zusman T."/>
            <person name="Lifshitz Z."/>
            <person name="Cohen O."/>
            <person name="Gilbert J.A."/>
            <person name="Pupko T."/>
            <person name="Shuman H.A."/>
            <person name="Segal G."/>
        </authorList>
    </citation>
    <scope>NUCLEOTIDE SEQUENCE [LARGE SCALE GENOMIC DNA]</scope>
    <source>
        <strain evidence="1 2">ORW</strain>
    </source>
</reference>
<name>A0A0W0S762_9GAMM</name>
<protein>
    <submittedName>
        <fullName evidence="1">Uncharacterized protein</fullName>
    </submittedName>
</protein>
<proteinExistence type="predicted"/>
<dbReference type="STRING" id="28084.Lche_0975"/>
<sequence length="62" mass="7011">MWHGITIGHARGYTGIDLHYAKGAIFKNCALALIDLPAPVCVSMPDYLHLSHTYPLIKWKKY</sequence>
<dbReference type="EMBL" id="LNXW01000013">
    <property type="protein sequence ID" value="KTC78955.1"/>
    <property type="molecule type" value="Genomic_DNA"/>
</dbReference>
<organism evidence="1 2">
    <name type="scientific">Legionella cherrii</name>
    <dbReference type="NCBI Taxonomy" id="28084"/>
    <lineage>
        <taxon>Bacteria</taxon>
        <taxon>Pseudomonadati</taxon>
        <taxon>Pseudomonadota</taxon>
        <taxon>Gammaproteobacteria</taxon>
        <taxon>Legionellales</taxon>
        <taxon>Legionellaceae</taxon>
        <taxon>Legionella</taxon>
    </lineage>
</organism>
<accession>A0A0W0S762</accession>
<comment type="caution">
    <text evidence="1">The sequence shown here is derived from an EMBL/GenBank/DDBJ whole genome shotgun (WGS) entry which is preliminary data.</text>
</comment>
<gene>
    <name evidence="1" type="ORF">Lche_0975</name>
</gene>
<dbReference type="Proteomes" id="UP000054921">
    <property type="component" value="Unassembled WGS sequence"/>
</dbReference>